<comment type="caution">
    <text evidence="1">The sequence shown here is derived from an EMBL/GenBank/DDBJ whole genome shotgun (WGS) entry which is preliminary data.</text>
</comment>
<name>A0ABR1DDW1_NECAM</name>
<evidence type="ECO:0000313" key="2">
    <source>
        <dbReference type="Proteomes" id="UP001303046"/>
    </source>
</evidence>
<evidence type="ECO:0000313" key="1">
    <source>
        <dbReference type="EMBL" id="KAK6748383.1"/>
    </source>
</evidence>
<proteinExistence type="predicted"/>
<dbReference type="EMBL" id="JAVFWL010000004">
    <property type="protein sequence ID" value="KAK6748383.1"/>
    <property type="molecule type" value="Genomic_DNA"/>
</dbReference>
<organism evidence="1 2">
    <name type="scientific">Necator americanus</name>
    <name type="common">Human hookworm</name>
    <dbReference type="NCBI Taxonomy" id="51031"/>
    <lineage>
        <taxon>Eukaryota</taxon>
        <taxon>Metazoa</taxon>
        <taxon>Ecdysozoa</taxon>
        <taxon>Nematoda</taxon>
        <taxon>Chromadorea</taxon>
        <taxon>Rhabditida</taxon>
        <taxon>Rhabditina</taxon>
        <taxon>Rhabditomorpha</taxon>
        <taxon>Strongyloidea</taxon>
        <taxon>Ancylostomatidae</taxon>
        <taxon>Bunostominae</taxon>
        <taxon>Necator</taxon>
    </lineage>
</organism>
<sequence length="168" mass="19597">MKYGKSGGNDGSSAEILKSLSSSGIREMTKIIRSIFIDERILDWWRHTIIIPLHKNLSVMEPSDYRLISPLRVMYEVLERIILDRLIRHREEISQNSKPPLILLTKTVFSLILLTKTVCCGPNTSWMYYTVEAGERQETMGRPSPDGSRVRRRCSSIRFWQRKVTTRR</sequence>
<protein>
    <submittedName>
        <fullName evidence="1">Uncharacterized protein</fullName>
    </submittedName>
</protein>
<reference evidence="1 2" key="1">
    <citation type="submission" date="2023-08" db="EMBL/GenBank/DDBJ databases">
        <title>A Necator americanus chromosomal reference genome.</title>
        <authorList>
            <person name="Ilik V."/>
            <person name="Petrzelkova K.J."/>
            <person name="Pardy F."/>
            <person name="Fuh T."/>
            <person name="Niatou-Singa F.S."/>
            <person name="Gouil Q."/>
            <person name="Baker L."/>
            <person name="Ritchie M.E."/>
            <person name="Jex A.R."/>
            <person name="Gazzola D."/>
            <person name="Li H."/>
            <person name="Toshio Fujiwara R."/>
            <person name="Zhan B."/>
            <person name="Aroian R.V."/>
            <person name="Pafco B."/>
            <person name="Schwarz E.M."/>
        </authorList>
    </citation>
    <scope>NUCLEOTIDE SEQUENCE [LARGE SCALE GENOMIC DNA]</scope>
    <source>
        <strain evidence="1 2">Aroian</strain>
        <tissue evidence="1">Whole animal</tissue>
    </source>
</reference>
<gene>
    <name evidence="1" type="primary">Necator_chrIV.g14464</name>
    <name evidence="1" type="ORF">RB195_001170</name>
</gene>
<dbReference type="Proteomes" id="UP001303046">
    <property type="component" value="Unassembled WGS sequence"/>
</dbReference>
<accession>A0ABR1DDW1</accession>
<keyword evidence="2" id="KW-1185">Reference proteome</keyword>